<keyword evidence="2" id="KW-0413">Isomerase</keyword>
<protein>
    <recommendedName>
        <fullName evidence="6">Phenazine biosynthesis protein PhzF</fullName>
    </recommendedName>
</protein>
<dbReference type="EMBL" id="CP011112">
    <property type="protein sequence ID" value="AKU14651.1"/>
    <property type="molecule type" value="Genomic_DNA"/>
</dbReference>
<evidence type="ECO:0000256" key="3">
    <source>
        <dbReference type="PIRSR" id="PIRSR016184-1"/>
    </source>
</evidence>
<dbReference type="InterPro" id="IPR003719">
    <property type="entry name" value="Phenazine_PhzF-like"/>
</dbReference>
<dbReference type="GO" id="GO:0016853">
    <property type="term" value="F:isomerase activity"/>
    <property type="evidence" value="ECO:0007669"/>
    <property type="project" value="UniProtKB-KW"/>
</dbReference>
<dbReference type="Gene3D" id="3.10.310.10">
    <property type="entry name" value="Diaminopimelate Epimerase, Chain A, domain 1"/>
    <property type="match status" value="2"/>
</dbReference>
<evidence type="ECO:0000256" key="1">
    <source>
        <dbReference type="ARBA" id="ARBA00008270"/>
    </source>
</evidence>
<dbReference type="Proteomes" id="UP000066480">
    <property type="component" value="Chromosome"/>
</dbReference>
<gene>
    <name evidence="4" type="ORF">VV02_00160</name>
</gene>
<dbReference type="GO" id="GO:0005737">
    <property type="term" value="C:cytoplasm"/>
    <property type="evidence" value="ECO:0007669"/>
    <property type="project" value="TreeGrafter"/>
</dbReference>
<proteinExistence type="inferred from homology"/>
<dbReference type="PANTHER" id="PTHR13774">
    <property type="entry name" value="PHENAZINE BIOSYNTHESIS PROTEIN"/>
    <property type="match status" value="1"/>
</dbReference>
<evidence type="ECO:0000256" key="2">
    <source>
        <dbReference type="ARBA" id="ARBA00023235"/>
    </source>
</evidence>
<dbReference type="KEGG" id="lmoi:VV02_00160"/>
<evidence type="ECO:0000313" key="5">
    <source>
        <dbReference type="Proteomes" id="UP000066480"/>
    </source>
</evidence>
<dbReference type="SUPFAM" id="SSF54506">
    <property type="entry name" value="Diaminopimelate epimerase-like"/>
    <property type="match status" value="1"/>
</dbReference>
<dbReference type="PIRSF" id="PIRSF016184">
    <property type="entry name" value="PhzC_PhzF"/>
    <property type="match status" value="1"/>
</dbReference>
<comment type="similarity">
    <text evidence="1">Belongs to the PhzF family.</text>
</comment>
<evidence type="ECO:0000313" key="4">
    <source>
        <dbReference type="EMBL" id="AKU14651.1"/>
    </source>
</evidence>
<dbReference type="PATRIC" id="fig|571913.6.peg.32"/>
<organism evidence="4 5">
    <name type="scientific">Luteipulveratus mongoliensis</name>
    <dbReference type="NCBI Taxonomy" id="571913"/>
    <lineage>
        <taxon>Bacteria</taxon>
        <taxon>Bacillati</taxon>
        <taxon>Actinomycetota</taxon>
        <taxon>Actinomycetes</taxon>
        <taxon>Micrococcales</taxon>
        <taxon>Dermacoccaceae</taxon>
        <taxon>Luteipulveratus</taxon>
    </lineage>
</organism>
<name>A0A0K1JD71_9MICO</name>
<keyword evidence="5" id="KW-1185">Reference proteome</keyword>
<dbReference type="STRING" id="571913.VV02_00160"/>
<dbReference type="RefSeq" id="WP_245632958.1">
    <property type="nucleotide sequence ID" value="NZ_CP011112.1"/>
</dbReference>
<reference evidence="4 5" key="1">
    <citation type="submission" date="2015-03" db="EMBL/GenBank/DDBJ databases">
        <title>Luteipulveratus halotolerans sp. nov., a novel actinobacterium (Dermacoccaceae) from Sarawak, Malaysia.</title>
        <authorList>
            <person name="Juboi H."/>
            <person name="Basik A."/>
            <person name="Shamsul S.S."/>
            <person name="Arnold P."/>
            <person name="Schmitt E.K."/>
            <person name="Sanglier J.-J."/>
            <person name="Yeo T."/>
        </authorList>
    </citation>
    <scope>NUCLEOTIDE SEQUENCE [LARGE SCALE GENOMIC DNA]</scope>
    <source>
        <strain evidence="4 5">MN07-A0370</strain>
    </source>
</reference>
<dbReference type="PANTHER" id="PTHR13774:SF39">
    <property type="entry name" value="BIOSYNTHESIS PROTEIN, PUTATIVE-RELATED"/>
    <property type="match status" value="1"/>
</dbReference>
<dbReference type="AlphaFoldDB" id="A0A0K1JD71"/>
<dbReference type="NCBIfam" id="TIGR00654">
    <property type="entry name" value="PhzF_family"/>
    <property type="match status" value="1"/>
</dbReference>
<feature type="active site" evidence="3">
    <location>
        <position position="52"/>
    </location>
</feature>
<sequence length="290" mass="30295">MSTPEVLTDEVLEMAAFAAEPGGGNFAGVVLDASAWTDAQMQETATRLGHPESAFVVEPPGEDRQLTIRYFSPLSEVPFCGHATIAAAAVLAGRLGTGPLHFNTKSGPVDIETSERDGVIQASFTSVEPRVSDLDPKVLDQLLDVLGLTREDLREDLPPRLAYAGATHPIVPLAERATFDGFSFEPAAMRALQDQHGWVTVAVLWQASEAEWEARNPFPVGTVAEDPATGAAAAATGAYLRSQGAVPVPGAITIKQGKHVGRPSILAVSIPASGGITVSGSATPLLSPVE</sequence>
<accession>A0A0K1JD71</accession>
<dbReference type="Pfam" id="PF02567">
    <property type="entry name" value="PhzC-PhzF"/>
    <property type="match status" value="1"/>
</dbReference>
<evidence type="ECO:0008006" key="6">
    <source>
        <dbReference type="Google" id="ProtNLM"/>
    </source>
</evidence>